<keyword evidence="5" id="KW-0067">ATP-binding</keyword>
<protein>
    <submittedName>
        <fullName evidence="7">Carbohydrate kinase</fullName>
        <ecNumber evidence="7">2.7.1.-</ecNumber>
    </submittedName>
</protein>
<evidence type="ECO:0000256" key="4">
    <source>
        <dbReference type="ARBA" id="ARBA00022777"/>
    </source>
</evidence>
<evidence type="ECO:0000259" key="6">
    <source>
        <dbReference type="Pfam" id="PF00294"/>
    </source>
</evidence>
<dbReference type="CDD" id="cd01167">
    <property type="entry name" value="bac_FRK"/>
    <property type="match status" value="1"/>
</dbReference>
<keyword evidence="8" id="KW-1185">Reference proteome</keyword>
<sequence length="298" mass="31782">MILIAGENVVDLIASDNGLLRPATGGGPANTAVALAKRGIPTALVGACGKDAFGDGVWRRHTLCGVDRSWLERSERPSTLALATVDGEGRARYDFWTTGTADFAWEGKRLPEIDAKRYDVLHFGSLAAYLSPSADVIEDWVNRARRALPISFDPNIRLAAMGDVADVRERTERLVGMSHLVRVSDEDIAALYPDRTVNSVAEQWLASGPRLVVVTLGEAGCVAVHRDYTLTVAAEEVEVVDTIGAGDAFTAGLLGWLTTAGWMGLDKLDAWSNREIVGKALSFATRQASAAVGHAGAP</sequence>
<keyword evidence="3" id="KW-0547">Nucleotide-binding</keyword>
<dbReference type="InterPro" id="IPR002173">
    <property type="entry name" value="Carboh/pur_kinase_PfkB_CS"/>
</dbReference>
<reference evidence="8" key="1">
    <citation type="journal article" date="2019" name="Int. J. Syst. Evol. Microbiol.">
        <title>The Global Catalogue of Microorganisms (GCM) 10K type strain sequencing project: providing services to taxonomists for standard genome sequencing and annotation.</title>
        <authorList>
            <consortium name="The Broad Institute Genomics Platform"/>
            <consortium name="The Broad Institute Genome Sequencing Center for Infectious Disease"/>
            <person name="Wu L."/>
            <person name="Ma J."/>
        </authorList>
    </citation>
    <scope>NUCLEOTIDE SEQUENCE [LARGE SCALE GENOMIC DNA]</scope>
    <source>
        <strain evidence="8">IBRC-M 10908</strain>
    </source>
</reference>
<evidence type="ECO:0000256" key="2">
    <source>
        <dbReference type="ARBA" id="ARBA00022679"/>
    </source>
</evidence>
<dbReference type="RefSeq" id="WP_380618406.1">
    <property type="nucleotide sequence ID" value="NZ_JBHSDK010000007.1"/>
</dbReference>
<dbReference type="PANTHER" id="PTHR43085">
    <property type="entry name" value="HEXOKINASE FAMILY MEMBER"/>
    <property type="match status" value="1"/>
</dbReference>
<dbReference type="Pfam" id="PF00294">
    <property type="entry name" value="PfkB"/>
    <property type="match status" value="1"/>
</dbReference>
<dbReference type="EC" id="2.7.1.-" evidence="7"/>
<dbReference type="SUPFAM" id="SSF53613">
    <property type="entry name" value="Ribokinase-like"/>
    <property type="match status" value="1"/>
</dbReference>
<accession>A0ABV8TVS8</accession>
<feature type="domain" description="Carbohydrate kinase PfkB" evidence="6">
    <location>
        <begin position="24"/>
        <end position="297"/>
    </location>
</feature>
<evidence type="ECO:0000256" key="3">
    <source>
        <dbReference type="ARBA" id="ARBA00022741"/>
    </source>
</evidence>
<dbReference type="PANTHER" id="PTHR43085:SF1">
    <property type="entry name" value="PSEUDOURIDINE KINASE-RELATED"/>
    <property type="match status" value="1"/>
</dbReference>
<organism evidence="7 8">
    <name type="scientific">Salininema proteolyticum</name>
    <dbReference type="NCBI Taxonomy" id="1607685"/>
    <lineage>
        <taxon>Bacteria</taxon>
        <taxon>Bacillati</taxon>
        <taxon>Actinomycetota</taxon>
        <taxon>Actinomycetes</taxon>
        <taxon>Glycomycetales</taxon>
        <taxon>Glycomycetaceae</taxon>
        <taxon>Salininema</taxon>
    </lineage>
</organism>
<evidence type="ECO:0000313" key="8">
    <source>
        <dbReference type="Proteomes" id="UP001595823"/>
    </source>
</evidence>
<gene>
    <name evidence="7" type="ORF">ACFPET_05145</name>
</gene>
<dbReference type="PROSITE" id="PS00584">
    <property type="entry name" value="PFKB_KINASES_2"/>
    <property type="match status" value="1"/>
</dbReference>
<comment type="similarity">
    <text evidence="1">Belongs to the carbohydrate kinase PfkB family.</text>
</comment>
<dbReference type="InterPro" id="IPR011611">
    <property type="entry name" value="PfkB_dom"/>
</dbReference>
<proteinExistence type="inferred from homology"/>
<dbReference type="PROSITE" id="PS00583">
    <property type="entry name" value="PFKB_KINASES_1"/>
    <property type="match status" value="1"/>
</dbReference>
<dbReference type="Proteomes" id="UP001595823">
    <property type="component" value="Unassembled WGS sequence"/>
</dbReference>
<dbReference type="Gene3D" id="3.40.1190.20">
    <property type="match status" value="1"/>
</dbReference>
<keyword evidence="2 7" id="KW-0808">Transferase</keyword>
<evidence type="ECO:0000256" key="1">
    <source>
        <dbReference type="ARBA" id="ARBA00010688"/>
    </source>
</evidence>
<comment type="caution">
    <text evidence="7">The sequence shown here is derived from an EMBL/GenBank/DDBJ whole genome shotgun (WGS) entry which is preliminary data.</text>
</comment>
<dbReference type="InterPro" id="IPR029056">
    <property type="entry name" value="Ribokinase-like"/>
</dbReference>
<dbReference type="InterPro" id="IPR050306">
    <property type="entry name" value="PfkB_Carbo_kinase"/>
</dbReference>
<evidence type="ECO:0000313" key="7">
    <source>
        <dbReference type="EMBL" id="MFC4334579.1"/>
    </source>
</evidence>
<dbReference type="EMBL" id="JBHSDK010000007">
    <property type="protein sequence ID" value="MFC4334579.1"/>
    <property type="molecule type" value="Genomic_DNA"/>
</dbReference>
<dbReference type="GO" id="GO:0016301">
    <property type="term" value="F:kinase activity"/>
    <property type="evidence" value="ECO:0007669"/>
    <property type="project" value="UniProtKB-KW"/>
</dbReference>
<evidence type="ECO:0000256" key="5">
    <source>
        <dbReference type="ARBA" id="ARBA00022840"/>
    </source>
</evidence>
<keyword evidence="4 7" id="KW-0418">Kinase</keyword>
<name>A0ABV8TVS8_9ACTN</name>